<protein>
    <submittedName>
        <fullName evidence="1">Uncharacterized protein</fullName>
    </submittedName>
</protein>
<accession>A0AAV7TZX0</accession>
<sequence>MIITPIDKCLHRDSFSSNLLVQADALMVAEEARERCVMQVRRRPTNLCNRASCQFCGAEHRAILRQPPFWVSGVLLTDPWERSVSSAGYRLGSSAERSARKI</sequence>
<organism evidence="1 2">
    <name type="scientific">Pleurodeles waltl</name>
    <name type="common">Iberian ribbed newt</name>
    <dbReference type="NCBI Taxonomy" id="8319"/>
    <lineage>
        <taxon>Eukaryota</taxon>
        <taxon>Metazoa</taxon>
        <taxon>Chordata</taxon>
        <taxon>Craniata</taxon>
        <taxon>Vertebrata</taxon>
        <taxon>Euteleostomi</taxon>
        <taxon>Amphibia</taxon>
        <taxon>Batrachia</taxon>
        <taxon>Caudata</taxon>
        <taxon>Salamandroidea</taxon>
        <taxon>Salamandridae</taxon>
        <taxon>Pleurodelinae</taxon>
        <taxon>Pleurodeles</taxon>
    </lineage>
</organism>
<proteinExistence type="predicted"/>
<evidence type="ECO:0000313" key="2">
    <source>
        <dbReference type="Proteomes" id="UP001066276"/>
    </source>
</evidence>
<comment type="caution">
    <text evidence="1">The sequence shown here is derived from an EMBL/GenBank/DDBJ whole genome shotgun (WGS) entry which is preliminary data.</text>
</comment>
<keyword evidence="2" id="KW-1185">Reference proteome</keyword>
<evidence type="ECO:0000313" key="1">
    <source>
        <dbReference type="EMBL" id="KAJ1182299.1"/>
    </source>
</evidence>
<name>A0AAV7TZX0_PLEWA</name>
<gene>
    <name evidence="1" type="ORF">NDU88_007491</name>
</gene>
<dbReference type="EMBL" id="JANPWB010000006">
    <property type="protein sequence ID" value="KAJ1182299.1"/>
    <property type="molecule type" value="Genomic_DNA"/>
</dbReference>
<reference evidence="1" key="1">
    <citation type="journal article" date="2022" name="bioRxiv">
        <title>Sequencing and chromosome-scale assembly of the giantPleurodeles waltlgenome.</title>
        <authorList>
            <person name="Brown T."/>
            <person name="Elewa A."/>
            <person name="Iarovenko S."/>
            <person name="Subramanian E."/>
            <person name="Araus A.J."/>
            <person name="Petzold A."/>
            <person name="Susuki M."/>
            <person name="Suzuki K.-i.T."/>
            <person name="Hayashi T."/>
            <person name="Toyoda A."/>
            <person name="Oliveira C."/>
            <person name="Osipova E."/>
            <person name="Leigh N.D."/>
            <person name="Simon A."/>
            <person name="Yun M.H."/>
        </authorList>
    </citation>
    <scope>NUCLEOTIDE SEQUENCE</scope>
    <source>
        <strain evidence="1">20211129_DDA</strain>
        <tissue evidence="1">Liver</tissue>
    </source>
</reference>
<dbReference type="AlphaFoldDB" id="A0AAV7TZX0"/>
<dbReference type="Proteomes" id="UP001066276">
    <property type="component" value="Chromosome 3_2"/>
</dbReference>